<organism evidence="1 2">
    <name type="scientific">Hermetia illucens</name>
    <name type="common">Black soldier fly</name>
    <dbReference type="NCBI Taxonomy" id="343691"/>
    <lineage>
        <taxon>Eukaryota</taxon>
        <taxon>Metazoa</taxon>
        <taxon>Ecdysozoa</taxon>
        <taxon>Arthropoda</taxon>
        <taxon>Hexapoda</taxon>
        <taxon>Insecta</taxon>
        <taxon>Pterygota</taxon>
        <taxon>Neoptera</taxon>
        <taxon>Endopterygota</taxon>
        <taxon>Diptera</taxon>
        <taxon>Brachycera</taxon>
        <taxon>Stratiomyomorpha</taxon>
        <taxon>Stratiomyidae</taxon>
        <taxon>Hermetiinae</taxon>
        <taxon>Hermetia</taxon>
    </lineage>
</organism>
<protein>
    <submittedName>
        <fullName evidence="1">Uncharacterized protein</fullName>
    </submittedName>
</protein>
<evidence type="ECO:0000313" key="1">
    <source>
        <dbReference type="EMBL" id="CAD7084437.1"/>
    </source>
</evidence>
<dbReference type="InParanoid" id="A0A7R8YT80"/>
<proteinExistence type="predicted"/>
<gene>
    <name evidence="1" type="ORF">HERILL_LOCUS7331</name>
</gene>
<evidence type="ECO:0000313" key="2">
    <source>
        <dbReference type="Proteomes" id="UP000594454"/>
    </source>
</evidence>
<reference evidence="1 2" key="1">
    <citation type="submission" date="2020-11" db="EMBL/GenBank/DDBJ databases">
        <authorList>
            <person name="Wallbank WR R."/>
            <person name="Pardo Diaz C."/>
            <person name="Kozak K."/>
            <person name="Martin S."/>
            <person name="Jiggins C."/>
            <person name="Moest M."/>
            <person name="Warren A I."/>
            <person name="Generalovic N T."/>
            <person name="Byers J.R.P. K."/>
            <person name="Montejo-Kovacevich G."/>
            <person name="Yen C E."/>
        </authorList>
    </citation>
    <scope>NUCLEOTIDE SEQUENCE [LARGE SCALE GENOMIC DNA]</scope>
</reference>
<sequence length="70" mass="8131">MLSIKMTWRISYNELSLSNSNGRRFRKNYGGISHSINKNNYKGFKTTGEAFVIQLIIEVLCVYRDKLIAE</sequence>
<keyword evidence="2" id="KW-1185">Reference proteome</keyword>
<accession>A0A7R8YT80</accession>
<dbReference type="Proteomes" id="UP000594454">
    <property type="component" value="Chromosome 3"/>
</dbReference>
<dbReference type="EMBL" id="LR899011">
    <property type="protein sequence ID" value="CAD7084437.1"/>
    <property type="molecule type" value="Genomic_DNA"/>
</dbReference>
<dbReference type="AlphaFoldDB" id="A0A7R8YT80"/>
<name>A0A7R8YT80_HERIL</name>